<protein>
    <submittedName>
        <fullName evidence="3">CHAP domain-containing protein</fullName>
    </submittedName>
</protein>
<evidence type="ECO:0000259" key="2">
    <source>
        <dbReference type="PROSITE" id="PS50911"/>
    </source>
</evidence>
<name>A0AAW9DRE4_ACIAO</name>
<dbReference type="RefSeq" id="WP_319614143.1">
    <property type="nucleotide sequence ID" value="NZ_JAWXYB010000018.1"/>
</dbReference>
<dbReference type="Gene3D" id="3.90.1720.10">
    <property type="entry name" value="endopeptidase domain like (from Nostoc punctiforme)"/>
    <property type="match status" value="1"/>
</dbReference>
<feature type="domain" description="Peptidase C51" evidence="2">
    <location>
        <begin position="12"/>
        <end position="132"/>
    </location>
</feature>
<dbReference type="PROSITE" id="PS51257">
    <property type="entry name" value="PROKAR_LIPOPROTEIN"/>
    <property type="match status" value="1"/>
</dbReference>
<dbReference type="InterPro" id="IPR007921">
    <property type="entry name" value="CHAP_dom"/>
</dbReference>
<proteinExistence type="predicted"/>
<comment type="caution">
    <text evidence="3">The sequence shown here is derived from an EMBL/GenBank/DDBJ whole genome shotgun (WGS) entry which is preliminary data.</text>
</comment>
<dbReference type="AlphaFoldDB" id="A0AAW9DRE4"/>
<dbReference type="InterPro" id="IPR038765">
    <property type="entry name" value="Papain-like_cys_pep_sf"/>
</dbReference>
<evidence type="ECO:0000313" key="3">
    <source>
        <dbReference type="EMBL" id="MDX5931217.1"/>
    </source>
</evidence>
<gene>
    <name evidence="3" type="ORF">SIL87_10610</name>
</gene>
<feature type="chain" id="PRO_5043622933" evidence="1">
    <location>
        <begin position="21"/>
        <end position="169"/>
    </location>
</feature>
<dbReference type="Proteomes" id="UP001279553">
    <property type="component" value="Unassembled WGS sequence"/>
</dbReference>
<dbReference type="SUPFAM" id="SSF54001">
    <property type="entry name" value="Cysteine proteinases"/>
    <property type="match status" value="1"/>
</dbReference>
<evidence type="ECO:0000256" key="1">
    <source>
        <dbReference type="SAM" id="SignalP"/>
    </source>
</evidence>
<keyword evidence="4" id="KW-1185">Reference proteome</keyword>
<dbReference type="Pfam" id="PF05257">
    <property type="entry name" value="CHAP"/>
    <property type="match status" value="1"/>
</dbReference>
<evidence type="ECO:0000313" key="4">
    <source>
        <dbReference type="Proteomes" id="UP001279553"/>
    </source>
</evidence>
<reference evidence="3 4" key="1">
    <citation type="submission" date="2023-11" db="EMBL/GenBank/DDBJ databases">
        <title>MicrobeMod: A computational toolkit for identifying prokaryotic methylation and restriction-modification with nanopore sequencing.</title>
        <authorList>
            <person name="Crits-Christoph A."/>
            <person name="Kang S.C."/>
            <person name="Lee H."/>
            <person name="Ostrov N."/>
        </authorList>
    </citation>
    <scope>NUCLEOTIDE SEQUENCE [LARGE SCALE GENOMIC DNA]</scope>
    <source>
        <strain evidence="3 4">DSMZ 700</strain>
    </source>
</reference>
<feature type="signal peptide" evidence="1">
    <location>
        <begin position="1"/>
        <end position="20"/>
    </location>
</feature>
<sequence length="169" mass="17831">MRVGWLALGAAGLVAGCAGGAPRTGMNAYGARTDLSCVPYARTTSGIDLSGNAWRWWDEAAGRYVRSRVPEVGAVLVLRRHGDMDEGHLAVVTRILGPREIAVTQANWVAHRIEHGQPVVDVSPANNWTLVRVWWPPVRALGITDYPADGFILPEPAAAGAVASAGGSG</sequence>
<accession>A0AAW9DRE4</accession>
<dbReference type="PROSITE" id="PS50911">
    <property type="entry name" value="CHAP"/>
    <property type="match status" value="1"/>
</dbReference>
<organism evidence="3 4">
    <name type="scientific">Acidiphilium acidophilum</name>
    <name type="common">Thiobacillus acidophilus</name>
    <dbReference type="NCBI Taxonomy" id="76588"/>
    <lineage>
        <taxon>Bacteria</taxon>
        <taxon>Pseudomonadati</taxon>
        <taxon>Pseudomonadota</taxon>
        <taxon>Alphaproteobacteria</taxon>
        <taxon>Acetobacterales</taxon>
        <taxon>Acidocellaceae</taxon>
        <taxon>Acidiphilium</taxon>
    </lineage>
</organism>
<dbReference type="EMBL" id="JAWXYB010000018">
    <property type="protein sequence ID" value="MDX5931217.1"/>
    <property type="molecule type" value="Genomic_DNA"/>
</dbReference>
<keyword evidence="1" id="KW-0732">Signal</keyword>